<gene>
    <name evidence="3" type="ORF">OCU04_004870</name>
</gene>
<dbReference type="GO" id="GO:0006694">
    <property type="term" value="P:steroid biosynthetic process"/>
    <property type="evidence" value="ECO:0007669"/>
    <property type="project" value="InterPro"/>
</dbReference>
<dbReference type="SUPFAM" id="SSF51735">
    <property type="entry name" value="NAD(P)-binding Rossmann-fold domains"/>
    <property type="match status" value="1"/>
</dbReference>
<dbReference type="Pfam" id="PF01073">
    <property type="entry name" value="3Beta_HSD"/>
    <property type="match status" value="1"/>
</dbReference>
<name>A0A9X0AUQ5_9HELO</name>
<dbReference type="InterPro" id="IPR002225">
    <property type="entry name" value="3Beta_OHSteriod_DH/Estase"/>
</dbReference>
<dbReference type="OrthoDB" id="10058185at2759"/>
<protein>
    <recommendedName>
        <fullName evidence="2">3-beta hydroxysteroid dehydrogenase/isomerase domain-containing protein</fullName>
    </recommendedName>
</protein>
<dbReference type="EMBL" id="JAPEIS010000004">
    <property type="protein sequence ID" value="KAJ8067528.1"/>
    <property type="molecule type" value="Genomic_DNA"/>
</dbReference>
<organism evidence="3 4">
    <name type="scientific">Sclerotinia nivalis</name>
    <dbReference type="NCBI Taxonomy" id="352851"/>
    <lineage>
        <taxon>Eukaryota</taxon>
        <taxon>Fungi</taxon>
        <taxon>Dikarya</taxon>
        <taxon>Ascomycota</taxon>
        <taxon>Pezizomycotina</taxon>
        <taxon>Leotiomycetes</taxon>
        <taxon>Helotiales</taxon>
        <taxon>Sclerotiniaceae</taxon>
        <taxon>Sclerotinia</taxon>
    </lineage>
</organism>
<dbReference type="InterPro" id="IPR036291">
    <property type="entry name" value="NAD(P)-bd_dom_sf"/>
</dbReference>
<accession>A0A9X0AUQ5</accession>
<dbReference type="GO" id="GO:0016616">
    <property type="term" value="F:oxidoreductase activity, acting on the CH-OH group of donors, NAD or NADP as acceptor"/>
    <property type="evidence" value="ECO:0007669"/>
    <property type="project" value="InterPro"/>
</dbReference>
<sequence>MVRAANNPTSKECRLDGCSHPHLRTVCMCIPGIYGEGDENMTLLGLWLASWGMWIFQLGDNTTLFEPIYVSNAVYGHMLAAKALLSEASSSEETDQVSGEAFNITDDRPAGFWWYMHKFYRFAGYNVTPRTIWVVPTWLLMMVGWVAECIYWVIFRGKKRPQILIRSKLEHLCRTRTFDVRKAKSVLGWRAQVGVDEAVEVSVKWGFEELARGSGKGKGKGKEENVDEVFQVGMLHGKDGKIKI</sequence>
<keyword evidence="1" id="KW-0472">Membrane</keyword>
<comment type="caution">
    <text evidence="3">The sequence shown here is derived from an EMBL/GenBank/DDBJ whole genome shotgun (WGS) entry which is preliminary data.</text>
</comment>
<dbReference type="AlphaFoldDB" id="A0A9X0AUQ5"/>
<evidence type="ECO:0000313" key="3">
    <source>
        <dbReference type="EMBL" id="KAJ8067528.1"/>
    </source>
</evidence>
<proteinExistence type="predicted"/>
<feature type="domain" description="3-beta hydroxysteroid dehydrogenase/isomerase" evidence="2">
    <location>
        <begin position="22"/>
        <end position="127"/>
    </location>
</feature>
<reference evidence="3" key="1">
    <citation type="submission" date="2022-11" db="EMBL/GenBank/DDBJ databases">
        <title>Genome Resource of Sclerotinia nivalis Strain SnTB1, a Plant Pathogen Isolated from American Ginseng.</title>
        <authorList>
            <person name="Fan S."/>
        </authorList>
    </citation>
    <scope>NUCLEOTIDE SEQUENCE</scope>
    <source>
        <strain evidence="3">SnTB1</strain>
    </source>
</reference>
<dbReference type="Gene3D" id="3.40.50.720">
    <property type="entry name" value="NAD(P)-binding Rossmann-like Domain"/>
    <property type="match status" value="1"/>
</dbReference>
<keyword evidence="4" id="KW-1185">Reference proteome</keyword>
<keyword evidence="1" id="KW-1133">Transmembrane helix</keyword>
<evidence type="ECO:0000313" key="4">
    <source>
        <dbReference type="Proteomes" id="UP001152300"/>
    </source>
</evidence>
<feature type="transmembrane region" description="Helical" evidence="1">
    <location>
        <begin position="132"/>
        <end position="154"/>
    </location>
</feature>
<dbReference type="Proteomes" id="UP001152300">
    <property type="component" value="Unassembled WGS sequence"/>
</dbReference>
<evidence type="ECO:0000259" key="2">
    <source>
        <dbReference type="Pfam" id="PF01073"/>
    </source>
</evidence>
<keyword evidence="1" id="KW-0812">Transmembrane</keyword>
<evidence type="ECO:0000256" key="1">
    <source>
        <dbReference type="SAM" id="Phobius"/>
    </source>
</evidence>